<comment type="caution">
    <text evidence="1">The sequence shown here is derived from an EMBL/GenBank/DDBJ whole genome shotgun (WGS) entry which is preliminary data.</text>
</comment>
<sequence length="145" mass="16487">MRVCGVEIKSNEAIICLMELDGDLFEIPDCRQLRFQLSKDQDAESVRKFQFGLKKLFEDYKVDVVAIKERPQKGKFAGAAVGFKIEAALQLIPTVDTYILSGSEQKEILKRNPLPIEFKATGLKGFQETAFVVAYSFLIRAKYMR</sequence>
<accession>A0A432WSA0</accession>
<dbReference type="AlphaFoldDB" id="A0A432WSA0"/>
<gene>
    <name evidence="1" type="ORF">CWE11_02200</name>
</gene>
<evidence type="ECO:0000313" key="2">
    <source>
        <dbReference type="Proteomes" id="UP000288405"/>
    </source>
</evidence>
<protein>
    <submittedName>
        <fullName evidence="1">DUF3010 domain-containing protein</fullName>
    </submittedName>
</protein>
<evidence type="ECO:0000313" key="1">
    <source>
        <dbReference type="EMBL" id="RUO36645.1"/>
    </source>
</evidence>
<name>A0A432WSA0_9GAMM</name>
<dbReference type="OrthoDB" id="6214536at2"/>
<dbReference type="Proteomes" id="UP000288405">
    <property type="component" value="Unassembled WGS sequence"/>
</dbReference>
<organism evidence="1 2">
    <name type="scientific">Aliidiomarina sanyensis</name>
    <dbReference type="NCBI Taxonomy" id="1249555"/>
    <lineage>
        <taxon>Bacteria</taxon>
        <taxon>Pseudomonadati</taxon>
        <taxon>Pseudomonadota</taxon>
        <taxon>Gammaproteobacteria</taxon>
        <taxon>Alteromonadales</taxon>
        <taxon>Idiomarinaceae</taxon>
        <taxon>Aliidiomarina</taxon>
    </lineage>
</organism>
<keyword evidence="2" id="KW-1185">Reference proteome</keyword>
<dbReference type="Pfam" id="PF11215">
    <property type="entry name" value="DUF3010"/>
    <property type="match status" value="1"/>
</dbReference>
<dbReference type="RefSeq" id="WP_126775954.1">
    <property type="nucleotide sequence ID" value="NZ_PIPM01000001.1"/>
</dbReference>
<proteinExistence type="predicted"/>
<dbReference type="EMBL" id="PIPM01000001">
    <property type="protein sequence ID" value="RUO36645.1"/>
    <property type="molecule type" value="Genomic_DNA"/>
</dbReference>
<dbReference type="InterPro" id="IPR021378">
    <property type="entry name" value="DUF3010"/>
</dbReference>
<reference evidence="1 2" key="1">
    <citation type="journal article" date="2011" name="Front. Microbiol.">
        <title>Genomic signatures of strain selection and enhancement in Bacillus atrophaeus var. globigii, a historical biowarfare simulant.</title>
        <authorList>
            <person name="Gibbons H.S."/>
            <person name="Broomall S.M."/>
            <person name="McNew L.A."/>
            <person name="Daligault H."/>
            <person name="Chapman C."/>
            <person name="Bruce D."/>
            <person name="Karavis M."/>
            <person name="Krepps M."/>
            <person name="McGregor P.A."/>
            <person name="Hong C."/>
            <person name="Park K.H."/>
            <person name="Akmal A."/>
            <person name="Feldman A."/>
            <person name="Lin J.S."/>
            <person name="Chang W.E."/>
            <person name="Higgs B.W."/>
            <person name="Demirev P."/>
            <person name="Lindquist J."/>
            <person name="Liem A."/>
            <person name="Fochler E."/>
            <person name="Read T.D."/>
            <person name="Tapia R."/>
            <person name="Johnson S."/>
            <person name="Bishop-Lilly K.A."/>
            <person name="Detter C."/>
            <person name="Han C."/>
            <person name="Sozhamannan S."/>
            <person name="Rosenzweig C.N."/>
            <person name="Skowronski E.W."/>
        </authorList>
    </citation>
    <scope>NUCLEOTIDE SEQUENCE [LARGE SCALE GENOMIC DNA]</scope>
    <source>
        <strain evidence="1 2">GYP-17</strain>
    </source>
</reference>